<accession>A0A5S9IPU0</accession>
<organism evidence="1 2">
    <name type="scientific">Uabimicrobium amorphum</name>
    <dbReference type="NCBI Taxonomy" id="2596890"/>
    <lineage>
        <taxon>Bacteria</taxon>
        <taxon>Pseudomonadati</taxon>
        <taxon>Planctomycetota</taxon>
        <taxon>Candidatus Uabimicrobiia</taxon>
        <taxon>Candidatus Uabimicrobiales</taxon>
        <taxon>Candidatus Uabimicrobiaceae</taxon>
        <taxon>Candidatus Uabimicrobium</taxon>
    </lineage>
</organism>
<protein>
    <submittedName>
        <fullName evidence="1">Uncharacterized protein</fullName>
    </submittedName>
</protein>
<name>A0A5S9IPU0_UABAM</name>
<proteinExistence type="predicted"/>
<dbReference type="EMBL" id="AP019860">
    <property type="protein sequence ID" value="BBM85674.1"/>
    <property type="molecule type" value="Genomic_DNA"/>
</dbReference>
<keyword evidence="2" id="KW-1185">Reference proteome</keyword>
<gene>
    <name evidence="1" type="ORF">UABAM_04048</name>
</gene>
<sequence length="44" mass="5100">MLRAKHFHQNFSLDSLQSRAILSLLDKLEAINEILDCKEQQSKS</sequence>
<dbReference type="AlphaFoldDB" id="A0A5S9IPU0"/>
<dbReference type="KEGG" id="uam:UABAM_04048"/>
<dbReference type="Proteomes" id="UP000326354">
    <property type="component" value="Chromosome"/>
</dbReference>
<dbReference type="RefSeq" id="WP_261343896.1">
    <property type="nucleotide sequence ID" value="NZ_AP019860.1"/>
</dbReference>
<evidence type="ECO:0000313" key="2">
    <source>
        <dbReference type="Proteomes" id="UP000326354"/>
    </source>
</evidence>
<evidence type="ECO:0000313" key="1">
    <source>
        <dbReference type="EMBL" id="BBM85674.1"/>
    </source>
</evidence>
<reference evidence="1 2" key="1">
    <citation type="submission" date="2019-08" db="EMBL/GenBank/DDBJ databases">
        <title>Complete genome sequence of Candidatus Uab amorphum.</title>
        <authorList>
            <person name="Shiratori T."/>
            <person name="Suzuki S."/>
            <person name="Kakizawa Y."/>
            <person name="Ishida K."/>
        </authorList>
    </citation>
    <scope>NUCLEOTIDE SEQUENCE [LARGE SCALE GENOMIC DNA]</scope>
    <source>
        <strain evidence="1 2">SRT547</strain>
    </source>
</reference>